<sequence length="382" mass="43838">MSPQQPQFRISSKSLKSTDKSFLPALAEVLWSWNLCSKCLCGKPCVAAICPSRRTARLSRYLQFCRTAISSYTDSSMAGTRILETYGDLWYTIRTLKLNPEITRTEFRQSLLSKRPRHPADINGSDLVQATTLAVKILTMIDCSELHVSSDMLERGGCRVHWRDDVPFAKYLQDLFPIGNHPVLSYADNDLLVDMKSDLKAVKLQKHLGVTFRPTNDIRDHLRFYRKQNIVEIYHHTAFVKEQLRLTKEPGEWSNSATCIKVGALPRQLILEALVSDCSFDHDILHFEFSSIRRAGEENVTYIFLADRLSELYNELHNPRPRGWLNRQIDRKSSARHMMMATLLGVLFAIFLGMMSLVVTCYQTWIAYQAWKHPVQVLLPVG</sequence>
<name>A0A9W4XHD2_9PLEO</name>
<evidence type="ECO:0000256" key="1">
    <source>
        <dbReference type="SAM" id="Phobius"/>
    </source>
</evidence>
<keyword evidence="1" id="KW-0812">Transmembrane</keyword>
<evidence type="ECO:0000313" key="2">
    <source>
        <dbReference type="EMBL" id="CAI6331988.1"/>
    </source>
</evidence>
<dbReference type="EMBL" id="CAOQHR010000003">
    <property type="protein sequence ID" value="CAI6331988.1"/>
    <property type="molecule type" value="Genomic_DNA"/>
</dbReference>
<protein>
    <submittedName>
        <fullName evidence="2">Uncharacterized protein</fullName>
    </submittedName>
</protein>
<dbReference type="Proteomes" id="UP001152607">
    <property type="component" value="Unassembled WGS sequence"/>
</dbReference>
<evidence type="ECO:0000313" key="3">
    <source>
        <dbReference type="Proteomes" id="UP001152607"/>
    </source>
</evidence>
<accession>A0A9W4XHD2</accession>
<comment type="caution">
    <text evidence="2">The sequence shown here is derived from an EMBL/GenBank/DDBJ whole genome shotgun (WGS) entry which is preliminary data.</text>
</comment>
<keyword evidence="1" id="KW-1133">Transmembrane helix</keyword>
<dbReference type="OrthoDB" id="5428890at2759"/>
<dbReference type="AlphaFoldDB" id="A0A9W4XHD2"/>
<organism evidence="2 3">
    <name type="scientific">Periconia digitata</name>
    <dbReference type="NCBI Taxonomy" id="1303443"/>
    <lineage>
        <taxon>Eukaryota</taxon>
        <taxon>Fungi</taxon>
        <taxon>Dikarya</taxon>
        <taxon>Ascomycota</taxon>
        <taxon>Pezizomycotina</taxon>
        <taxon>Dothideomycetes</taxon>
        <taxon>Pleosporomycetidae</taxon>
        <taxon>Pleosporales</taxon>
        <taxon>Massarineae</taxon>
        <taxon>Periconiaceae</taxon>
        <taxon>Periconia</taxon>
    </lineage>
</organism>
<feature type="transmembrane region" description="Helical" evidence="1">
    <location>
        <begin position="341"/>
        <end position="365"/>
    </location>
</feature>
<proteinExistence type="predicted"/>
<gene>
    <name evidence="2" type="ORF">PDIGIT_LOCUS5017</name>
</gene>
<keyword evidence="3" id="KW-1185">Reference proteome</keyword>
<reference evidence="2" key="1">
    <citation type="submission" date="2023-01" db="EMBL/GenBank/DDBJ databases">
        <authorList>
            <person name="Van Ghelder C."/>
            <person name="Rancurel C."/>
        </authorList>
    </citation>
    <scope>NUCLEOTIDE SEQUENCE</scope>
    <source>
        <strain evidence="2">CNCM I-4278</strain>
    </source>
</reference>
<keyword evidence="1" id="KW-0472">Membrane</keyword>